<reference evidence="2 3" key="1">
    <citation type="submission" date="2023-11" db="EMBL/GenBank/DDBJ databases">
        <authorList>
            <person name="Hedman E."/>
            <person name="Englund M."/>
            <person name="Stromberg M."/>
            <person name="Nyberg Akerstrom W."/>
            <person name="Nylinder S."/>
            <person name="Jareborg N."/>
            <person name="Kallberg Y."/>
            <person name="Kronander E."/>
        </authorList>
    </citation>
    <scope>NUCLEOTIDE SEQUENCE [LARGE SCALE GENOMIC DNA]</scope>
</reference>
<evidence type="ECO:0000259" key="1">
    <source>
        <dbReference type="Pfam" id="PF18701"/>
    </source>
</evidence>
<dbReference type="Pfam" id="PF18701">
    <property type="entry name" value="DUF5641"/>
    <property type="match status" value="1"/>
</dbReference>
<dbReference type="Proteomes" id="UP001314205">
    <property type="component" value="Unassembled WGS sequence"/>
</dbReference>
<feature type="domain" description="DUF5641" evidence="1">
    <location>
        <begin position="116"/>
        <end position="198"/>
    </location>
</feature>
<proteinExistence type="predicted"/>
<gene>
    <name evidence="2" type="ORF">PARMNEM_LOCUS6945</name>
</gene>
<evidence type="ECO:0000313" key="2">
    <source>
        <dbReference type="EMBL" id="CAK1585924.1"/>
    </source>
</evidence>
<keyword evidence="3" id="KW-1185">Reference proteome</keyword>
<dbReference type="EMBL" id="CAVLGL010000080">
    <property type="protein sequence ID" value="CAK1585924.1"/>
    <property type="molecule type" value="Genomic_DNA"/>
</dbReference>
<sequence length="201" mass="23029">MIINNTIKYIFYKIYYTCSTVKRVLNLAHHRYITNLIDKLDYMDGMDVKEAREMCQNLTTECATAIKALLDNTTATLNGLKSIGIDMDFRHLNLPSKRNQNTDALFSLKTKIEPLSFWRRWRTEYLHQLQARQKWTQSSVPVKVGTVVITINDNSPTLSWPLGVIIKVHPSKDGIVRVATLKTARGTLVRPVVRLCPLPTQ</sequence>
<comment type="caution">
    <text evidence="2">The sequence shown here is derived from an EMBL/GenBank/DDBJ whole genome shotgun (WGS) entry which is preliminary data.</text>
</comment>
<name>A0AAV1KVQ1_9NEOP</name>
<dbReference type="PANTHER" id="PTHR47331">
    <property type="entry name" value="PHD-TYPE DOMAIN-CONTAINING PROTEIN"/>
    <property type="match status" value="1"/>
</dbReference>
<dbReference type="AlphaFoldDB" id="A0AAV1KVQ1"/>
<protein>
    <recommendedName>
        <fullName evidence="1">DUF5641 domain-containing protein</fullName>
    </recommendedName>
</protein>
<organism evidence="2 3">
    <name type="scientific">Parnassius mnemosyne</name>
    <name type="common">clouded apollo</name>
    <dbReference type="NCBI Taxonomy" id="213953"/>
    <lineage>
        <taxon>Eukaryota</taxon>
        <taxon>Metazoa</taxon>
        <taxon>Ecdysozoa</taxon>
        <taxon>Arthropoda</taxon>
        <taxon>Hexapoda</taxon>
        <taxon>Insecta</taxon>
        <taxon>Pterygota</taxon>
        <taxon>Neoptera</taxon>
        <taxon>Endopterygota</taxon>
        <taxon>Lepidoptera</taxon>
        <taxon>Glossata</taxon>
        <taxon>Ditrysia</taxon>
        <taxon>Papilionoidea</taxon>
        <taxon>Papilionidae</taxon>
        <taxon>Parnassiinae</taxon>
        <taxon>Parnassini</taxon>
        <taxon>Parnassius</taxon>
        <taxon>Driopa</taxon>
    </lineage>
</organism>
<accession>A0AAV1KVQ1</accession>
<dbReference type="InterPro" id="IPR040676">
    <property type="entry name" value="DUF5641"/>
</dbReference>
<evidence type="ECO:0000313" key="3">
    <source>
        <dbReference type="Proteomes" id="UP001314205"/>
    </source>
</evidence>